<dbReference type="EC" id="2.7.1.24" evidence="3 4"/>
<comment type="subcellular location">
    <subcellularLocation>
        <location evidence="3">Cytoplasm</location>
    </subcellularLocation>
</comment>
<keyword evidence="5" id="KW-0175">Coiled coil</keyword>
<keyword evidence="3 6" id="KW-0418">Kinase</keyword>
<keyword evidence="1 3" id="KW-0547">Nucleotide-binding</keyword>
<dbReference type="GO" id="GO:0005524">
    <property type="term" value="F:ATP binding"/>
    <property type="evidence" value="ECO:0007669"/>
    <property type="project" value="UniProtKB-UniRule"/>
</dbReference>
<dbReference type="InterPro" id="IPR027417">
    <property type="entry name" value="P-loop_NTPase"/>
</dbReference>
<feature type="binding site" evidence="3">
    <location>
        <begin position="14"/>
        <end position="19"/>
    </location>
    <ligand>
        <name>ATP</name>
        <dbReference type="ChEBI" id="CHEBI:30616"/>
    </ligand>
</feature>
<sequence>MRGPVTIAVTGPFASGKSTLVHLLGELPGSETASADEIVHHLLKNDPRTISRIVEHFGENVLGPDGIDRKALGREVFGDAEALRDLEEILHPLVRTETDRRIEASGAETFVVEIPLLFETGRGEDFDYTVAVTVPEERRRTWAEERGVDEAALRAIEARQFTGEEKARRADVVVQNDADLDKLKEQAERLRRMISQERGSHGDHR</sequence>
<comment type="function">
    <text evidence="3">Catalyzes the phosphorylation of the 3'-hydroxyl group of dephosphocoenzyme A to form coenzyme A.</text>
</comment>
<dbReference type="PANTHER" id="PTHR10695:SF46">
    <property type="entry name" value="BIFUNCTIONAL COENZYME A SYNTHASE-RELATED"/>
    <property type="match status" value="1"/>
</dbReference>
<comment type="catalytic activity">
    <reaction evidence="3">
        <text>3'-dephospho-CoA + ATP = ADP + CoA + H(+)</text>
        <dbReference type="Rhea" id="RHEA:18245"/>
        <dbReference type="ChEBI" id="CHEBI:15378"/>
        <dbReference type="ChEBI" id="CHEBI:30616"/>
        <dbReference type="ChEBI" id="CHEBI:57287"/>
        <dbReference type="ChEBI" id="CHEBI:57328"/>
        <dbReference type="ChEBI" id="CHEBI:456216"/>
        <dbReference type="EC" id="2.7.1.24"/>
    </reaction>
</comment>
<protein>
    <recommendedName>
        <fullName evidence="3 4">Dephospho-CoA kinase</fullName>
        <ecNumber evidence="3 4">2.7.1.24</ecNumber>
    </recommendedName>
    <alternativeName>
        <fullName evidence="3">Dephosphocoenzyme A kinase</fullName>
    </alternativeName>
</protein>
<dbReference type="InterPro" id="IPR001977">
    <property type="entry name" value="Depp_CoAkinase"/>
</dbReference>
<dbReference type="GO" id="GO:0004140">
    <property type="term" value="F:dephospho-CoA kinase activity"/>
    <property type="evidence" value="ECO:0007669"/>
    <property type="project" value="UniProtKB-UniRule"/>
</dbReference>
<keyword evidence="3" id="KW-0963">Cytoplasm</keyword>
<dbReference type="PANTHER" id="PTHR10695">
    <property type="entry name" value="DEPHOSPHO-COA KINASE-RELATED"/>
    <property type="match status" value="1"/>
</dbReference>
<evidence type="ECO:0000256" key="2">
    <source>
        <dbReference type="ARBA" id="ARBA00022840"/>
    </source>
</evidence>
<keyword evidence="3 6" id="KW-0808">Transferase</keyword>
<keyword evidence="2 3" id="KW-0067">ATP-binding</keyword>
<proteinExistence type="inferred from homology"/>
<evidence type="ECO:0000256" key="5">
    <source>
        <dbReference type="SAM" id="Coils"/>
    </source>
</evidence>
<dbReference type="CDD" id="cd02022">
    <property type="entry name" value="DPCK"/>
    <property type="match status" value="1"/>
</dbReference>
<evidence type="ECO:0000256" key="4">
    <source>
        <dbReference type="NCBIfam" id="TIGR00152"/>
    </source>
</evidence>
<comment type="similarity">
    <text evidence="3">Belongs to the CoaE family.</text>
</comment>
<dbReference type="Gene3D" id="3.40.50.300">
    <property type="entry name" value="P-loop containing nucleotide triphosphate hydrolases"/>
    <property type="match status" value="1"/>
</dbReference>
<keyword evidence="3" id="KW-0173">Coenzyme A biosynthesis</keyword>
<dbReference type="HAMAP" id="MF_00376">
    <property type="entry name" value="Dephospho_CoA_kinase"/>
    <property type="match status" value="1"/>
</dbReference>
<accession>A0A6J4QNH4</accession>
<dbReference type="NCBIfam" id="TIGR00152">
    <property type="entry name" value="dephospho-CoA kinase"/>
    <property type="match status" value="1"/>
</dbReference>
<dbReference type="GO" id="GO:0005737">
    <property type="term" value="C:cytoplasm"/>
    <property type="evidence" value="ECO:0007669"/>
    <property type="project" value="UniProtKB-SubCell"/>
</dbReference>
<feature type="coiled-coil region" evidence="5">
    <location>
        <begin position="173"/>
        <end position="200"/>
    </location>
</feature>
<gene>
    <name evidence="3" type="primary">coaE</name>
    <name evidence="6" type="ORF">AVDCRST_MAG82-3440</name>
</gene>
<comment type="pathway">
    <text evidence="3">Cofactor biosynthesis; coenzyme A biosynthesis; CoA from (R)-pantothenate: step 5/5.</text>
</comment>
<dbReference type="Pfam" id="PF01121">
    <property type="entry name" value="CoaE"/>
    <property type="match status" value="1"/>
</dbReference>
<dbReference type="UniPathway" id="UPA00241">
    <property type="reaction ID" value="UER00356"/>
</dbReference>
<dbReference type="GO" id="GO:0015937">
    <property type="term" value="P:coenzyme A biosynthetic process"/>
    <property type="evidence" value="ECO:0007669"/>
    <property type="project" value="UniProtKB-UniRule"/>
</dbReference>
<evidence type="ECO:0000256" key="3">
    <source>
        <dbReference type="HAMAP-Rule" id="MF_00376"/>
    </source>
</evidence>
<evidence type="ECO:0000313" key="6">
    <source>
        <dbReference type="EMBL" id="CAA9447153.1"/>
    </source>
</evidence>
<dbReference type="EMBL" id="CADCVA010000418">
    <property type="protein sequence ID" value="CAA9447153.1"/>
    <property type="molecule type" value="Genomic_DNA"/>
</dbReference>
<name>A0A6J4QNH4_9ACTN</name>
<dbReference type="SUPFAM" id="SSF52540">
    <property type="entry name" value="P-loop containing nucleoside triphosphate hydrolases"/>
    <property type="match status" value="1"/>
</dbReference>
<organism evidence="6">
    <name type="scientific">uncultured Rubrobacteraceae bacterium</name>
    <dbReference type="NCBI Taxonomy" id="349277"/>
    <lineage>
        <taxon>Bacteria</taxon>
        <taxon>Bacillati</taxon>
        <taxon>Actinomycetota</taxon>
        <taxon>Rubrobacteria</taxon>
        <taxon>Rubrobacterales</taxon>
        <taxon>Rubrobacteraceae</taxon>
        <taxon>environmental samples</taxon>
    </lineage>
</organism>
<reference evidence="6" key="1">
    <citation type="submission" date="2020-02" db="EMBL/GenBank/DDBJ databases">
        <authorList>
            <person name="Meier V. D."/>
        </authorList>
    </citation>
    <scope>NUCLEOTIDE SEQUENCE</scope>
    <source>
        <strain evidence="6">AVDCRST_MAG82</strain>
    </source>
</reference>
<dbReference type="PROSITE" id="PS51219">
    <property type="entry name" value="DPCK"/>
    <property type="match status" value="1"/>
</dbReference>
<evidence type="ECO:0000256" key="1">
    <source>
        <dbReference type="ARBA" id="ARBA00022741"/>
    </source>
</evidence>
<dbReference type="AlphaFoldDB" id="A0A6J4QNH4"/>